<feature type="transmembrane region" description="Helical" evidence="7">
    <location>
        <begin position="409"/>
        <end position="430"/>
    </location>
</feature>
<name>A0ABT4YQ74_9VIBR</name>
<feature type="transmembrane region" description="Helical" evidence="7">
    <location>
        <begin position="354"/>
        <end position="373"/>
    </location>
</feature>
<dbReference type="Proteomes" id="UP001210678">
    <property type="component" value="Unassembled WGS sequence"/>
</dbReference>
<evidence type="ECO:0000256" key="7">
    <source>
        <dbReference type="SAM" id="Phobius"/>
    </source>
</evidence>
<comment type="subcellular location">
    <subcellularLocation>
        <location evidence="1">Cell membrane</location>
        <topology evidence="1">Multi-pass membrane protein</topology>
    </subcellularLocation>
</comment>
<accession>A0ABT4YQ74</accession>
<gene>
    <name evidence="8" type="ORF">PGX00_08600</name>
</gene>
<dbReference type="InterPro" id="IPR050833">
    <property type="entry name" value="Poly_Biosynth_Transport"/>
</dbReference>
<keyword evidence="9" id="KW-1185">Reference proteome</keyword>
<reference evidence="8 9" key="1">
    <citation type="submission" date="2023-01" db="EMBL/GenBank/DDBJ databases">
        <title>Vibrio sp. KJ40-1 sp.nov, isolated from marine algae.</title>
        <authorList>
            <person name="Butt M."/>
            <person name="Kim J.M.J."/>
            <person name="Jeon C.O.C."/>
        </authorList>
    </citation>
    <scope>NUCLEOTIDE SEQUENCE [LARGE SCALE GENOMIC DNA]</scope>
    <source>
        <strain evidence="8 9">KJ40-1</strain>
    </source>
</reference>
<organism evidence="8 9">
    <name type="scientific">Vibrio algarum</name>
    <dbReference type="NCBI Taxonomy" id="3020714"/>
    <lineage>
        <taxon>Bacteria</taxon>
        <taxon>Pseudomonadati</taxon>
        <taxon>Pseudomonadota</taxon>
        <taxon>Gammaproteobacteria</taxon>
        <taxon>Vibrionales</taxon>
        <taxon>Vibrionaceae</taxon>
        <taxon>Vibrio</taxon>
    </lineage>
</organism>
<feature type="transmembrane region" description="Helical" evidence="7">
    <location>
        <begin position="12"/>
        <end position="34"/>
    </location>
</feature>
<comment type="caution">
    <text evidence="8">The sequence shown here is derived from an EMBL/GenBank/DDBJ whole genome shotgun (WGS) entry which is preliminary data.</text>
</comment>
<evidence type="ECO:0000256" key="1">
    <source>
        <dbReference type="ARBA" id="ARBA00004651"/>
    </source>
</evidence>
<evidence type="ECO:0000256" key="2">
    <source>
        <dbReference type="ARBA" id="ARBA00007430"/>
    </source>
</evidence>
<dbReference type="RefSeq" id="WP_272135283.1">
    <property type="nucleotide sequence ID" value="NZ_JAQLOI010000001.1"/>
</dbReference>
<sequence length="499" mass="55984">MSDKVQNILKASFWVLAVSWYSRVLSMLTVIILARNLDKHDFGILAGCFVIQSFFNAIASTGVREFILRKETITAEDINAAWTIHVSTRLLMALSIFGLSGYAADFMKIPEIGLLLKVMSLSAVFQGFQNLAIYIDMKKLRYSKPSLLGAISKSVASTTSISLAIIYQSYWAVVVSEVLFHAVYTIGTHVAYKHKLKFVSKNVFEQWQFSKWIILKGIVGYIKAAFDKIIVSRNYPLGDLGLYNFSMEAATTASKFIIQPLNKLIYPSLSDYVNDKRVLVDKVNKSLLVLSCVYIPIVFGGVYLSDILVPVVFGSKWSEAVPLFNIFLPMTFAGILVSALTNVYTLTGKVKQQFWYEVITSILFLMVMVPASTLPLLDFALCRQLVPYVLLLTIMLALQRTLPISIFKLLKLLFIPLMCSLFMILLLRFFSQLVTIDNDIVFLLVSICIGALAYIVALVTMVVLSKGIVPENDFLYKNFILGFIGVSKRKLEQKRAKNG</sequence>
<keyword evidence="3" id="KW-1003">Cell membrane</keyword>
<keyword evidence="6 7" id="KW-0472">Membrane</keyword>
<dbReference type="EMBL" id="JAQLOI010000001">
    <property type="protein sequence ID" value="MDB1123713.1"/>
    <property type="molecule type" value="Genomic_DNA"/>
</dbReference>
<feature type="transmembrane region" description="Helical" evidence="7">
    <location>
        <begin position="173"/>
        <end position="192"/>
    </location>
</feature>
<feature type="transmembrane region" description="Helical" evidence="7">
    <location>
        <begin position="147"/>
        <end position="167"/>
    </location>
</feature>
<protein>
    <submittedName>
        <fullName evidence="8">Oligosaccharide flippase family protein</fullName>
    </submittedName>
</protein>
<keyword evidence="5 7" id="KW-1133">Transmembrane helix</keyword>
<feature type="transmembrane region" description="Helical" evidence="7">
    <location>
        <begin position="385"/>
        <end position="402"/>
    </location>
</feature>
<feature type="transmembrane region" description="Helical" evidence="7">
    <location>
        <begin position="114"/>
        <end position="135"/>
    </location>
</feature>
<proteinExistence type="inferred from homology"/>
<evidence type="ECO:0000256" key="4">
    <source>
        <dbReference type="ARBA" id="ARBA00022692"/>
    </source>
</evidence>
<feature type="transmembrane region" description="Helical" evidence="7">
    <location>
        <begin position="286"/>
        <end position="304"/>
    </location>
</feature>
<dbReference type="PANTHER" id="PTHR30250:SF10">
    <property type="entry name" value="LIPOPOLYSACCHARIDE BIOSYNTHESIS PROTEIN WZXC"/>
    <property type="match status" value="1"/>
</dbReference>
<dbReference type="PANTHER" id="PTHR30250">
    <property type="entry name" value="PST FAMILY PREDICTED COLANIC ACID TRANSPORTER"/>
    <property type="match status" value="1"/>
</dbReference>
<evidence type="ECO:0000313" key="8">
    <source>
        <dbReference type="EMBL" id="MDB1123713.1"/>
    </source>
</evidence>
<feature type="transmembrane region" description="Helical" evidence="7">
    <location>
        <begin position="80"/>
        <end position="102"/>
    </location>
</feature>
<feature type="transmembrane region" description="Helical" evidence="7">
    <location>
        <begin position="324"/>
        <end position="347"/>
    </location>
</feature>
<comment type="similarity">
    <text evidence="2">Belongs to the polysaccharide synthase family.</text>
</comment>
<evidence type="ECO:0000256" key="5">
    <source>
        <dbReference type="ARBA" id="ARBA00022989"/>
    </source>
</evidence>
<evidence type="ECO:0000256" key="6">
    <source>
        <dbReference type="ARBA" id="ARBA00023136"/>
    </source>
</evidence>
<dbReference type="Pfam" id="PF13440">
    <property type="entry name" value="Polysacc_synt_3"/>
    <property type="match status" value="1"/>
</dbReference>
<evidence type="ECO:0000256" key="3">
    <source>
        <dbReference type="ARBA" id="ARBA00022475"/>
    </source>
</evidence>
<keyword evidence="4 7" id="KW-0812">Transmembrane</keyword>
<feature type="transmembrane region" description="Helical" evidence="7">
    <location>
        <begin position="442"/>
        <end position="464"/>
    </location>
</feature>
<evidence type="ECO:0000313" key="9">
    <source>
        <dbReference type="Proteomes" id="UP001210678"/>
    </source>
</evidence>